<dbReference type="GO" id="GO:0030256">
    <property type="term" value="C:type I protein secretion system complex"/>
    <property type="evidence" value="ECO:0007669"/>
    <property type="project" value="InterPro"/>
</dbReference>
<evidence type="ECO:0000256" key="5">
    <source>
        <dbReference type="ARBA" id="ARBA00022840"/>
    </source>
</evidence>
<keyword evidence="5" id="KW-0067">ATP-binding</keyword>
<dbReference type="InterPro" id="IPR003439">
    <property type="entry name" value="ABC_transporter-like_ATP-bd"/>
</dbReference>
<dbReference type="InterPro" id="IPR011527">
    <property type="entry name" value="ABC1_TM_dom"/>
</dbReference>
<dbReference type="InterPro" id="IPR010128">
    <property type="entry name" value="ATPase_T1SS_PrtD-like"/>
</dbReference>
<dbReference type="InterPro" id="IPR027417">
    <property type="entry name" value="P-loop_NTPase"/>
</dbReference>
<dbReference type="SUPFAM" id="SSF90123">
    <property type="entry name" value="ABC transporter transmembrane region"/>
    <property type="match status" value="1"/>
</dbReference>
<dbReference type="GO" id="GO:0005524">
    <property type="term" value="F:ATP binding"/>
    <property type="evidence" value="ECO:0007669"/>
    <property type="project" value="UniProtKB-KW"/>
</dbReference>
<dbReference type="SMART" id="SM00382">
    <property type="entry name" value="AAA"/>
    <property type="match status" value="1"/>
</dbReference>
<comment type="caution">
    <text evidence="11">The sequence shown here is derived from an EMBL/GenBank/DDBJ whole genome shotgun (WGS) entry which is preliminary data.</text>
</comment>
<evidence type="ECO:0000259" key="10">
    <source>
        <dbReference type="PROSITE" id="PS50929"/>
    </source>
</evidence>
<protein>
    <submittedName>
        <fullName evidence="11">Type I secretion system permease/ATPase</fullName>
    </submittedName>
</protein>
<dbReference type="InterPro" id="IPR039421">
    <property type="entry name" value="Type_1_exporter"/>
</dbReference>
<dbReference type="GO" id="GO:0030253">
    <property type="term" value="P:protein secretion by the type I secretion system"/>
    <property type="evidence" value="ECO:0007669"/>
    <property type="project" value="InterPro"/>
</dbReference>
<sequence>MTTLGPSTVSPGRQQAFSAPVPEGRVTLAAGWAACRRTFVTIGLLSALVNLLALTGPFFMLEVYDRALPSRSIPTLVGLGLIAGGMYLFFGLLDVLRMRLLTRTGMLLDGALGAGAYDLLWRAPLRDGGQVDPKQPLHDLDRVRSFLSGMGPTAIFDLPWLPIYVGLCFVFHPLIGTAALASALVLIAVTILAEILARGPVSESGVFAAARTRLTDAAVRNAEVMQAMNIAPRLRARFTAVNDDLLGRHCRSSDVANGFGALSKVLRLIVQSAVLGLGAYLVIRQEATAGIMIASSILCARALAPVELALAHWRGFLLARQSWARLDQAFRNAGAEPPTTNLPEPTRSLSVDALGVVPPGARRPVLQGVGFRLAAGSGLGIIGPSASGKSSLARALVGAWTPAHGRVALDGASLNQWPAEQLGRAIGYLPQDVELFGGTIGENISRFAPDADPAAIVAAARAAEAHEMIVGRLQGYDAPIGEAGLTLSAGQRQRIGLARALYGNPFLVVLDEPNSNLDADGEDALTRAIMTVRLRGGIVVIVAHRPSALRAVDLVLMLEDGRVRAFGPKDDVLPRYLHRRDGRDNVTPHRPILQRPGA</sequence>
<keyword evidence="4" id="KW-0547">Nucleotide-binding</keyword>
<accession>A0A327KZ95</accession>
<feature type="transmembrane region" description="Helical" evidence="8">
    <location>
        <begin position="178"/>
        <end position="197"/>
    </location>
</feature>
<dbReference type="Pfam" id="PF00005">
    <property type="entry name" value="ABC_tran"/>
    <property type="match status" value="1"/>
</dbReference>
<dbReference type="EMBL" id="NPEX01000082">
    <property type="protein sequence ID" value="RAI43561.1"/>
    <property type="molecule type" value="Genomic_DNA"/>
</dbReference>
<dbReference type="GO" id="GO:0005886">
    <property type="term" value="C:plasma membrane"/>
    <property type="evidence" value="ECO:0007669"/>
    <property type="project" value="UniProtKB-SubCell"/>
</dbReference>
<dbReference type="PANTHER" id="PTHR24221">
    <property type="entry name" value="ATP-BINDING CASSETTE SUB-FAMILY B"/>
    <property type="match status" value="1"/>
</dbReference>
<comment type="subcellular location">
    <subcellularLocation>
        <location evidence="1">Cell membrane</location>
        <topology evidence="1">Multi-pass membrane protein</topology>
    </subcellularLocation>
</comment>
<evidence type="ECO:0000259" key="9">
    <source>
        <dbReference type="PROSITE" id="PS50893"/>
    </source>
</evidence>
<dbReference type="InterPro" id="IPR017871">
    <property type="entry name" value="ABC_transporter-like_CS"/>
</dbReference>
<keyword evidence="12" id="KW-1185">Reference proteome</keyword>
<dbReference type="AlphaFoldDB" id="A0A327KZ95"/>
<evidence type="ECO:0000256" key="4">
    <source>
        <dbReference type="ARBA" id="ARBA00022741"/>
    </source>
</evidence>
<proteinExistence type="inferred from homology"/>
<evidence type="ECO:0000256" key="2">
    <source>
        <dbReference type="ARBA" id="ARBA00005417"/>
    </source>
</evidence>
<feature type="transmembrane region" description="Helical" evidence="8">
    <location>
        <begin position="39"/>
        <end position="61"/>
    </location>
</feature>
<feature type="transmembrane region" description="Helical" evidence="8">
    <location>
        <begin position="73"/>
        <end position="96"/>
    </location>
</feature>
<dbReference type="InterPro" id="IPR036640">
    <property type="entry name" value="ABC1_TM_sf"/>
</dbReference>
<name>A0A327KZ95_9BRAD</name>
<reference evidence="11 12" key="1">
    <citation type="submission" date="2017-07" db="EMBL/GenBank/DDBJ databases">
        <title>Draft Genome Sequences of Select Purple Nonsulfur Bacteria.</title>
        <authorList>
            <person name="Lasarre B."/>
            <person name="Mckinlay J.B."/>
        </authorList>
    </citation>
    <scope>NUCLEOTIDE SEQUENCE [LARGE SCALE GENOMIC DNA]</scope>
    <source>
        <strain evidence="11 12">DSM 5909</strain>
    </source>
</reference>
<dbReference type="Gene3D" id="3.40.50.300">
    <property type="entry name" value="P-loop containing nucleotide triphosphate hydrolases"/>
    <property type="match status" value="1"/>
</dbReference>
<dbReference type="PROSITE" id="PS50893">
    <property type="entry name" value="ABC_TRANSPORTER_2"/>
    <property type="match status" value="1"/>
</dbReference>
<evidence type="ECO:0000256" key="7">
    <source>
        <dbReference type="ARBA" id="ARBA00023136"/>
    </source>
</evidence>
<dbReference type="InterPro" id="IPR003593">
    <property type="entry name" value="AAA+_ATPase"/>
</dbReference>
<dbReference type="GO" id="GO:0140359">
    <property type="term" value="F:ABC-type transporter activity"/>
    <property type="evidence" value="ECO:0007669"/>
    <property type="project" value="InterPro"/>
</dbReference>
<dbReference type="PROSITE" id="PS50929">
    <property type="entry name" value="ABC_TM1F"/>
    <property type="match status" value="1"/>
</dbReference>
<dbReference type="OrthoDB" id="9808328at2"/>
<keyword evidence="6 8" id="KW-1133">Transmembrane helix</keyword>
<evidence type="ECO:0000256" key="8">
    <source>
        <dbReference type="SAM" id="Phobius"/>
    </source>
</evidence>
<keyword evidence="3 8" id="KW-0812">Transmembrane</keyword>
<evidence type="ECO:0000313" key="12">
    <source>
        <dbReference type="Proteomes" id="UP000249130"/>
    </source>
</evidence>
<dbReference type="GO" id="GO:0034040">
    <property type="term" value="F:ATPase-coupled lipid transmembrane transporter activity"/>
    <property type="evidence" value="ECO:0007669"/>
    <property type="project" value="TreeGrafter"/>
</dbReference>
<feature type="domain" description="ABC transmembrane type-1" evidence="10">
    <location>
        <begin position="40"/>
        <end position="318"/>
    </location>
</feature>
<comment type="similarity">
    <text evidence="2">Belongs to the ABC transporter superfamily.</text>
</comment>
<dbReference type="NCBIfam" id="TIGR01842">
    <property type="entry name" value="type_I_sec_PrtD"/>
    <property type="match status" value="1"/>
</dbReference>
<organism evidence="11 12">
    <name type="scientific">Rhodoplanes roseus</name>
    <dbReference type="NCBI Taxonomy" id="29409"/>
    <lineage>
        <taxon>Bacteria</taxon>
        <taxon>Pseudomonadati</taxon>
        <taxon>Pseudomonadota</taxon>
        <taxon>Alphaproteobacteria</taxon>
        <taxon>Hyphomicrobiales</taxon>
        <taxon>Nitrobacteraceae</taxon>
        <taxon>Rhodoplanes</taxon>
    </lineage>
</organism>
<dbReference type="PANTHER" id="PTHR24221:SF248">
    <property type="entry name" value="ABC TRANSPORTER TRANSMEMBRANE REGION"/>
    <property type="match status" value="1"/>
</dbReference>
<evidence type="ECO:0000256" key="6">
    <source>
        <dbReference type="ARBA" id="ARBA00022989"/>
    </source>
</evidence>
<dbReference type="GO" id="GO:0016887">
    <property type="term" value="F:ATP hydrolysis activity"/>
    <property type="evidence" value="ECO:0007669"/>
    <property type="project" value="InterPro"/>
</dbReference>
<evidence type="ECO:0000256" key="3">
    <source>
        <dbReference type="ARBA" id="ARBA00022692"/>
    </source>
</evidence>
<evidence type="ECO:0000313" key="11">
    <source>
        <dbReference type="EMBL" id="RAI43561.1"/>
    </source>
</evidence>
<keyword evidence="7 8" id="KW-0472">Membrane</keyword>
<dbReference type="RefSeq" id="WP_111419595.1">
    <property type="nucleotide sequence ID" value="NZ_NPEX01000082.1"/>
</dbReference>
<feature type="domain" description="ABC transporter" evidence="9">
    <location>
        <begin position="349"/>
        <end position="585"/>
    </location>
</feature>
<dbReference type="SUPFAM" id="SSF52540">
    <property type="entry name" value="P-loop containing nucleoside triphosphate hydrolases"/>
    <property type="match status" value="1"/>
</dbReference>
<dbReference type="Gene3D" id="1.20.1560.10">
    <property type="entry name" value="ABC transporter type 1, transmembrane domain"/>
    <property type="match status" value="1"/>
</dbReference>
<dbReference type="Proteomes" id="UP000249130">
    <property type="component" value="Unassembled WGS sequence"/>
</dbReference>
<dbReference type="PROSITE" id="PS00211">
    <property type="entry name" value="ABC_TRANSPORTER_1"/>
    <property type="match status" value="1"/>
</dbReference>
<evidence type="ECO:0000256" key="1">
    <source>
        <dbReference type="ARBA" id="ARBA00004651"/>
    </source>
</evidence>
<dbReference type="Pfam" id="PF00664">
    <property type="entry name" value="ABC_membrane"/>
    <property type="match status" value="1"/>
</dbReference>
<gene>
    <name evidence="11" type="ORF">CH341_13730</name>
</gene>